<dbReference type="Proteomes" id="UP000290572">
    <property type="component" value="Unassembled WGS sequence"/>
</dbReference>
<protein>
    <submittedName>
        <fullName evidence="2">Uncharacterized protein</fullName>
    </submittedName>
</protein>
<evidence type="ECO:0000313" key="2">
    <source>
        <dbReference type="EMBL" id="RXN32246.1"/>
    </source>
</evidence>
<feature type="region of interest" description="Disordered" evidence="1">
    <location>
        <begin position="37"/>
        <end position="60"/>
    </location>
</feature>
<keyword evidence="3" id="KW-1185">Reference proteome</keyword>
<sequence>MQSDDPRCLEEFFIHSGSKELRWLGRRSACRIIDSSVQSDRREPEREHTRIPDHRDRTETRGHTYVTYGHICRSFEIRKGFLS</sequence>
<feature type="compositionally biased region" description="Basic and acidic residues" evidence="1">
    <location>
        <begin position="39"/>
        <end position="60"/>
    </location>
</feature>
<gene>
    <name evidence="2" type="ORF">ROHU_016337</name>
</gene>
<comment type="caution">
    <text evidence="2">The sequence shown here is derived from an EMBL/GenBank/DDBJ whole genome shotgun (WGS) entry which is preliminary data.</text>
</comment>
<name>A0A498NKF3_LABRO</name>
<dbReference type="EMBL" id="QBIY01011400">
    <property type="protein sequence ID" value="RXN32246.1"/>
    <property type="molecule type" value="Genomic_DNA"/>
</dbReference>
<organism evidence="2 3">
    <name type="scientific">Labeo rohita</name>
    <name type="common">Indian major carp</name>
    <name type="synonym">Cyprinus rohita</name>
    <dbReference type="NCBI Taxonomy" id="84645"/>
    <lineage>
        <taxon>Eukaryota</taxon>
        <taxon>Metazoa</taxon>
        <taxon>Chordata</taxon>
        <taxon>Craniata</taxon>
        <taxon>Vertebrata</taxon>
        <taxon>Euteleostomi</taxon>
        <taxon>Actinopterygii</taxon>
        <taxon>Neopterygii</taxon>
        <taxon>Teleostei</taxon>
        <taxon>Ostariophysi</taxon>
        <taxon>Cypriniformes</taxon>
        <taxon>Cyprinidae</taxon>
        <taxon>Labeoninae</taxon>
        <taxon>Labeonini</taxon>
        <taxon>Labeo</taxon>
    </lineage>
</organism>
<proteinExistence type="predicted"/>
<dbReference type="AlphaFoldDB" id="A0A498NKF3"/>
<reference evidence="2 3" key="1">
    <citation type="submission" date="2018-03" db="EMBL/GenBank/DDBJ databases">
        <title>Draft genome sequence of Rohu Carp (Labeo rohita).</title>
        <authorList>
            <person name="Das P."/>
            <person name="Kushwaha B."/>
            <person name="Joshi C.G."/>
            <person name="Kumar D."/>
            <person name="Nagpure N.S."/>
            <person name="Sahoo L."/>
            <person name="Das S.P."/>
            <person name="Bit A."/>
            <person name="Patnaik S."/>
            <person name="Meher P.K."/>
            <person name="Jayasankar P."/>
            <person name="Koringa P.G."/>
            <person name="Patel N.V."/>
            <person name="Hinsu A.T."/>
            <person name="Kumar R."/>
            <person name="Pandey M."/>
            <person name="Agarwal S."/>
            <person name="Srivastava S."/>
            <person name="Singh M."/>
            <person name="Iquebal M.A."/>
            <person name="Jaiswal S."/>
            <person name="Angadi U.B."/>
            <person name="Kumar N."/>
            <person name="Raza M."/>
            <person name="Shah T.M."/>
            <person name="Rai A."/>
            <person name="Jena J.K."/>
        </authorList>
    </citation>
    <scope>NUCLEOTIDE SEQUENCE [LARGE SCALE GENOMIC DNA]</scope>
    <source>
        <strain evidence="2">DASCIFA01</strain>
        <tissue evidence="2">Testis</tissue>
    </source>
</reference>
<evidence type="ECO:0000313" key="3">
    <source>
        <dbReference type="Proteomes" id="UP000290572"/>
    </source>
</evidence>
<accession>A0A498NKF3</accession>
<evidence type="ECO:0000256" key="1">
    <source>
        <dbReference type="SAM" id="MobiDB-lite"/>
    </source>
</evidence>